<reference evidence="2" key="1">
    <citation type="submission" date="2013-09" db="EMBL/GenBank/DDBJ databases">
        <title>Corchorus olitorius genome sequencing.</title>
        <authorList>
            <person name="Alam M."/>
            <person name="Haque M.S."/>
            <person name="Islam M.S."/>
            <person name="Emdad E.M."/>
            <person name="Islam M.M."/>
            <person name="Ahmed B."/>
            <person name="Halim A."/>
            <person name="Hossen Q.M.M."/>
            <person name="Hossain M.Z."/>
            <person name="Ahmed R."/>
            <person name="Khan M.M."/>
            <person name="Islam R."/>
            <person name="Rashid M.M."/>
            <person name="Khan S.A."/>
            <person name="Rahman M.S."/>
            <person name="Alam M."/>
            <person name="Yahiya A.S."/>
            <person name="Khan M.S."/>
            <person name="Azam M.S."/>
            <person name="Haque T."/>
            <person name="Lashkar M.Z.H."/>
            <person name="Akhand A.I."/>
            <person name="Morshed G."/>
            <person name="Roy S."/>
            <person name="Uddin K.S."/>
            <person name="Rabeya T."/>
            <person name="Hossain A.S."/>
            <person name="Chowdhury A."/>
            <person name="Snigdha A.R."/>
            <person name="Mortoza M.S."/>
            <person name="Matin S.A."/>
            <person name="Hoque S.M.E."/>
            <person name="Islam M.K."/>
            <person name="Roy D.K."/>
            <person name="Haider R."/>
            <person name="Moosa M.M."/>
            <person name="Elias S.M."/>
            <person name="Hasan A.M."/>
            <person name="Jahan S."/>
            <person name="Shafiuddin M."/>
            <person name="Mahmood N."/>
            <person name="Shommy N.S."/>
        </authorList>
    </citation>
    <scope>NUCLEOTIDE SEQUENCE [LARGE SCALE GENOMIC DNA]</scope>
    <source>
        <strain evidence="2">cv. O-4</strain>
    </source>
</reference>
<evidence type="ECO:0000313" key="1">
    <source>
        <dbReference type="EMBL" id="OMP13427.1"/>
    </source>
</evidence>
<name>A0A1R3L2A8_9ROSI</name>
<keyword evidence="2" id="KW-1185">Reference proteome</keyword>
<dbReference type="AlphaFoldDB" id="A0A1R3L2A8"/>
<evidence type="ECO:0000313" key="2">
    <source>
        <dbReference type="Proteomes" id="UP000187203"/>
    </source>
</evidence>
<gene>
    <name evidence="1" type="ORF">COLO4_01708</name>
</gene>
<dbReference type="Proteomes" id="UP000187203">
    <property type="component" value="Unassembled WGS sequence"/>
</dbReference>
<dbReference type="EMBL" id="AWUE01004322">
    <property type="protein sequence ID" value="OMP13427.1"/>
    <property type="molecule type" value="Genomic_DNA"/>
</dbReference>
<accession>A0A1R3L2A8</accession>
<protein>
    <submittedName>
        <fullName evidence="1">Uncharacterized protein</fullName>
    </submittedName>
</protein>
<organism evidence="1 2">
    <name type="scientific">Corchorus olitorius</name>
    <dbReference type="NCBI Taxonomy" id="93759"/>
    <lineage>
        <taxon>Eukaryota</taxon>
        <taxon>Viridiplantae</taxon>
        <taxon>Streptophyta</taxon>
        <taxon>Embryophyta</taxon>
        <taxon>Tracheophyta</taxon>
        <taxon>Spermatophyta</taxon>
        <taxon>Magnoliopsida</taxon>
        <taxon>eudicotyledons</taxon>
        <taxon>Gunneridae</taxon>
        <taxon>Pentapetalae</taxon>
        <taxon>rosids</taxon>
        <taxon>malvids</taxon>
        <taxon>Malvales</taxon>
        <taxon>Malvaceae</taxon>
        <taxon>Grewioideae</taxon>
        <taxon>Apeibeae</taxon>
        <taxon>Corchorus</taxon>
    </lineage>
</organism>
<sequence>MPKQKVVKGRKLQEPWSLPNLGSHLLGFR</sequence>
<comment type="caution">
    <text evidence="1">The sequence shown here is derived from an EMBL/GenBank/DDBJ whole genome shotgun (WGS) entry which is preliminary data.</text>
</comment>
<proteinExistence type="predicted"/>